<name>A0A1E5PAE5_9ACTN</name>
<evidence type="ECO:0000313" key="2">
    <source>
        <dbReference type="EMBL" id="OEJ26437.1"/>
    </source>
</evidence>
<dbReference type="AlphaFoldDB" id="A0A1E5PAE5"/>
<proteinExistence type="predicted"/>
<dbReference type="Pfam" id="PF19560">
    <property type="entry name" value="DUF6082"/>
    <property type="match status" value="1"/>
</dbReference>
<keyword evidence="1" id="KW-0812">Transmembrane</keyword>
<dbReference type="RefSeq" id="WP_069932469.1">
    <property type="nucleotide sequence ID" value="NZ_MEHJ01000001.1"/>
</dbReference>
<keyword evidence="3" id="KW-1185">Reference proteome</keyword>
<accession>A0A1E5PAE5</accession>
<dbReference type="EMBL" id="MEHJ01000001">
    <property type="protein sequence ID" value="OEJ26437.1"/>
    <property type="molecule type" value="Genomic_DNA"/>
</dbReference>
<reference evidence="2 3" key="1">
    <citation type="submission" date="2016-08" db="EMBL/GenBank/DDBJ databases">
        <title>Complete genome sequence of Streptomyces agglomeratus strain 6-3-2, a novel anti-MRSA actinomycete isolated from Wuli of Tebit, China.</title>
        <authorList>
            <person name="Chen X."/>
        </authorList>
    </citation>
    <scope>NUCLEOTIDE SEQUENCE [LARGE SCALE GENOMIC DNA]</scope>
    <source>
        <strain evidence="2 3">6-3-2</strain>
    </source>
</reference>
<sequence length="154" mass="17364">MNQAISVISLAISTAALVIIAISLSYQSRQTRMSQDENMRAHHRELVHMSMNDPSLRPCWGEGTPSGSEERQRQLLFSNLIFSWYYSAYMTRDVNDAQLKVNLDTFFRGEIGRAYWSAARSGWADLTNAVEAKRKKNFLAVADSCYESAGARTS</sequence>
<evidence type="ECO:0000313" key="3">
    <source>
        <dbReference type="Proteomes" id="UP000095759"/>
    </source>
</evidence>
<evidence type="ECO:0000256" key="1">
    <source>
        <dbReference type="SAM" id="Phobius"/>
    </source>
</evidence>
<keyword evidence="1" id="KW-1133">Transmembrane helix</keyword>
<keyword evidence="1" id="KW-0472">Membrane</keyword>
<feature type="transmembrane region" description="Helical" evidence="1">
    <location>
        <begin position="6"/>
        <end position="26"/>
    </location>
</feature>
<comment type="caution">
    <text evidence="2">The sequence shown here is derived from an EMBL/GenBank/DDBJ whole genome shotgun (WGS) entry which is preliminary data.</text>
</comment>
<dbReference type="InterPro" id="IPR045728">
    <property type="entry name" value="DUF6082"/>
</dbReference>
<dbReference type="OrthoDB" id="4171124at2"/>
<dbReference type="Proteomes" id="UP000095759">
    <property type="component" value="Unassembled WGS sequence"/>
</dbReference>
<organism evidence="2 3">
    <name type="scientific">Streptomyces agglomeratus</name>
    <dbReference type="NCBI Taxonomy" id="285458"/>
    <lineage>
        <taxon>Bacteria</taxon>
        <taxon>Bacillati</taxon>
        <taxon>Actinomycetota</taxon>
        <taxon>Actinomycetes</taxon>
        <taxon>Kitasatosporales</taxon>
        <taxon>Streptomycetaceae</taxon>
        <taxon>Streptomyces</taxon>
    </lineage>
</organism>
<protein>
    <submittedName>
        <fullName evidence="2">Uncharacterized protein</fullName>
    </submittedName>
</protein>
<gene>
    <name evidence="2" type="ORF">AS594_20035</name>
</gene>